<accession>A0A1C0U4P1</accession>
<gene>
    <name evidence="1" type="ORF">Ppb6_01914</name>
</gene>
<evidence type="ECO:0008006" key="3">
    <source>
        <dbReference type="Google" id="ProtNLM"/>
    </source>
</evidence>
<evidence type="ECO:0000313" key="2">
    <source>
        <dbReference type="Proteomes" id="UP000093476"/>
    </source>
</evidence>
<protein>
    <recommendedName>
        <fullName evidence="3">EscI/YscI/HrpB family type III secretion system inner rod protein</fullName>
    </recommendedName>
</protein>
<dbReference type="PATRIC" id="fig|286156.4.peg.2171"/>
<dbReference type="AlphaFoldDB" id="A0A1C0U4P1"/>
<sequence length="85" mass="9461">MNDFEIASIRNEQATIFEKTYNNVGEGFKEIFDVLNEVNASGGHITVTDTFALQQAVFQFSMYQEMVTKVASKSATAVNDVMKAQ</sequence>
<comment type="caution">
    <text evidence="1">The sequence shown here is derived from an EMBL/GenBank/DDBJ whole genome shotgun (WGS) entry which is preliminary data.</text>
</comment>
<proteinExistence type="predicted"/>
<dbReference type="Proteomes" id="UP000093476">
    <property type="component" value="Unassembled WGS sequence"/>
</dbReference>
<keyword evidence="2" id="KW-1185">Reference proteome</keyword>
<dbReference type="RefSeq" id="WP_065823041.1">
    <property type="nucleotide sequence ID" value="NZ_CAWMQZ010000071.1"/>
</dbReference>
<dbReference type="STRING" id="286156.Ppb6_01914"/>
<evidence type="ECO:0000313" key="1">
    <source>
        <dbReference type="EMBL" id="OCQ52855.1"/>
    </source>
</evidence>
<reference evidence="1 2" key="1">
    <citation type="submission" date="2015-12" db="EMBL/GenBank/DDBJ databases">
        <title>Genome comparisons provide insights into the role of secondary metabolites in the pathogenic phase of the Photorhabdus life cycle.</title>
        <authorList>
            <person name="Tobias N.J."/>
            <person name="Mishra B."/>
            <person name="Gupta D.K."/>
            <person name="Thines M."/>
            <person name="Stinear T.P."/>
            <person name="Bode H.B."/>
        </authorList>
    </citation>
    <scope>NUCLEOTIDE SEQUENCE [LARGE SCALE GENOMIC DNA]</scope>
    <source>
        <strain evidence="1 2">PB68.1</strain>
    </source>
</reference>
<dbReference type="EMBL" id="LOMY01000071">
    <property type="protein sequence ID" value="OCQ52855.1"/>
    <property type="molecule type" value="Genomic_DNA"/>
</dbReference>
<name>A0A1C0U4P1_9GAMM</name>
<organism evidence="1 2">
    <name type="scientific">Photorhabdus australis subsp. thailandensis</name>
    <dbReference type="NCBI Taxonomy" id="2805096"/>
    <lineage>
        <taxon>Bacteria</taxon>
        <taxon>Pseudomonadati</taxon>
        <taxon>Pseudomonadota</taxon>
        <taxon>Gammaproteobacteria</taxon>
        <taxon>Enterobacterales</taxon>
        <taxon>Morganellaceae</taxon>
        <taxon>Photorhabdus</taxon>
    </lineage>
</organism>